<dbReference type="GO" id="GO:0051607">
    <property type="term" value="P:defense response to virus"/>
    <property type="evidence" value="ECO:0007669"/>
    <property type="project" value="UniProtKB-KW"/>
</dbReference>
<proteinExistence type="inferred from homology"/>
<evidence type="ECO:0000256" key="2">
    <source>
        <dbReference type="ARBA" id="ARBA00022679"/>
    </source>
</evidence>
<evidence type="ECO:0000256" key="9">
    <source>
        <dbReference type="ARBA" id="ARBA00048173"/>
    </source>
</evidence>
<evidence type="ECO:0000256" key="5">
    <source>
        <dbReference type="ARBA" id="ARBA00022842"/>
    </source>
</evidence>
<dbReference type="EC" id="2.7.7.49" evidence="1"/>
<dbReference type="GO" id="GO:0003723">
    <property type="term" value="F:RNA binding"/>
    <property type="evidence" value="ECO:0007669"/>
    <property type="project" value="InterPro"/>
</dbReference>
<dbReference type="Proteomes" id="UP000675047">
    <property type="component" value="Unassembled WGS sequence"/>
</dbReference>
<keyword evidence="5" id="KW-0460">Magnesium</keyword>
<keyword evidence="12" id="KW-1185">Reference proteome</keyword>
<dbReference type="PANTHER" id="PTHR34047:SF7">
    <property type="entry name" value="RNA-DIRECTED DNA POLYMERASE"/>
    <property type="match status" value="1"/>
</dbReference>
<organism evidence="11 12">
    <name type="scientific">Flavobacterium geliluteum</name>
    <dbReference type="NCBI Taxonomy" id="2816120"/>
    <lineage>
        <taxon>Bacteria</taxon>
        <taxon>Pseudomonadati</taxon>
        <taxon>Bacteroidota</taxon>
        <taxon>Flavobacteriia</taxon>
        <taxon>Flavobacteriales</taxon>
        <taxon>Flavobacteriaceae</taxon>
        <taxon>Flavobacterium</taxon>
    </lineage>
</organism>
<dbReference type="PRINTS" id="PR00866">
    <property type="entry name" value="RNADNAPOLMS"/>
</dbReference>
<evidence type="ECO:0000256" key="3">
    <source>
        <dbReference type="ARBA" id="ARBA00022695"/>
    </source>
</evidence>
<evidence type="ECO:0000259" key="10">
    <source>
        <dbReference type="PROSITE" id="PS50878"/>
    </source>
</evidence>
<dbReference type="InterPro" id="IPR043502">
    <property type="entry name" value="DNA/RNA_pol_sf"/>
</dbReference>
<keyword evidence="4" id="KW-0479">Metal-binding</keyword>
<dbReference type="PANTHER" id="PTHR34047">
    <property type="entry name" value="NUCLEAR INTRON MATURASE 1, MITOCHONDRIAL-RELATED"/>
    <property type="match status" value="1"/>
</dbReference>
<dbReference type="GO" id="GO:0046872">
    <property type="term" value="F:metal ion binding"/>
    <property type="evidence" value="ECO:0007669"/>
    <property type="project" value="UniProtKB-KW"/>
</dbReference>
<dbReference type="RefSeq" id="WP_210666128.1">
    <property type="nucleotide sequence ID" value="NZ_JAGFBV010000011.1"/>
</dbReference>
<dbReference type="InterPro" id="IPR051083">
    <property type="entry name" value="GrpII_Intron_Splice-Mob/Def"/>
</dbReference>
<name>A0A940XE53_9FLAO</name>
<dbReference type="SUPFAM" id="SSF56672">
    <property type="entry name" value="DNA/RNA polymerases"/>
    <property type="match status" value="1"/>
</dbReference>
<keyword evidence="3" id="KW-0548">Nucleotidyltransferase</keyword>
<dbReference type="InterPro" id="IPR000123">
    <property type="entry name" value="Reverse_transcriptase_msDNA"/>
</dbReference>
<dbReference type="CDD" id="cd03487">
    <property type="entry name" value="RT_Bac_retron_II"/>
    <property type="match status" value="1"/>
</dbReference>
<dbReference type="EMBL" id="JAGFBV010000011">
    <property type="protein sequence ID" value="MBP4138125.1"/>
    <property type="molecule type" value="Genomic_DNA"/>
</dbReference>
<dbReference type="AlphaFoldDB" id="A0A940XE53"/>
<keyword evidence="7" id="KW-0051">Antiviral defense</keyword>
<evidence type="ECO:0000256" key="1">
    <source>
        <dbReference type="ARBA" id="ARBA00012493"/>
    </source>
</evidence>
<evidence type="ECO:0000256" key="4">
    <source>
        <dbReference type="ARBA" id="ARBA00022723"/>
    </source>
</evidence>
<gene>
    <name evidence="11" type="ORF">J3495_08470</name>
</gene>
<sequence length="561" mass="66702">MAGVFLNDLFKSEIKVRFERIRNVREFVSILNYIESQISTSTEEIFELTFSHLYYLSKSKDNRYTEFAILKKSGKLRQINSPDKLLKRVQSLINLLLQIVFESHSHYCSNGFLLGRDIKRNAIPHTNKKFVLNVDIEDFFPSINFRRVKVVLGLSPFNLIDEREKIAFIIANLGTYKNCLPQGSPMSPLLSNIVTQKLDRKISKFCLTHRIKYSRYADDLSFSTNKNILDESFIKSIRDIVEDENFRMNNEKTRLRSSRESQEVTGLVVNEKVNIKREYLQKVRAMLNNWEKGGLRFAEETFKKHQPPNKLNYDFRSVLLGHLSFLKLVRGDDDQTVKRLRLKFSFLNNLINYDFIDNEGVKNRLEKDNLKMEKIFFDEGIPNDKFISFCTSAFHQIENLMNYFYWKKFPNYDDLLSELLTNNDRFKKRYKTLDNARDNSKSIKNLDINVLIYLYEKEFFFDKKIYYNKHMTMLREIRNDESHRCSIFGTDFEKLKADYSLIETERAQKKKNNKNFILSDTQAKTELNYHTYNFLEEKNYKEVRKNLLVICNEIKNSLLIK</sequence>
<feature type="domain" description="Reverse transcriptase" evidence="10">
    <location>
        <begin position="50"/>
        <end position="269"/>
    </location>
</feature>
<evidence type="ECO:0000313" key="12">
    <source>
        <dbReference type="Proteomes" id="UP000675047"/>
    </source>
</evidence>
<evidence type="ECO:0000256" key="6">
    <source>
        <dbReference type="ARBA" id="ARBA00022918"/>
    </source>
</evidence>
<dbReference type="GO" id="GO:0003964">
    <property type="term" value="F:RNA-directed DNA polymerase activity"/>
    <property type="evidence" value="ECO:0007669"/>
    <property type="project" value="UniProtKB-KW"/>
</dbReference>
<keyword evidence="2" id="KW-0808">Transferase</keyword>
<keyword evidence="6 11" id="KW-0695">RNA-directed DNA polymerase</keyword>
<protein>
    <recommendedName>
        <fullName evidence="1">RNA-directed DNA polymerase</fullName>
        <ecNumber evidence="1">2.7.7.49</ecNumber>
    </recommendedName>
</protein>
<accession>A0A940XE53</accession>
<evidence type="ECO:0000313" key="11">
    <source>
        <dbReference type="EMBL" id="MBP4138125.1"/>
    </source>
</evidence>
<comment type="caution">
    <text evidence="11">The sequence shown here is derived from an EMBL/GenBank/DDBJ whole genome shotgun (WGS) entry which is preliminary data.</text>
</comment>
<reference evidence="11 12" key="1">
    <citation type="submission" date="2021-03" db="EMBL/GenBank/DDBJ databases">
        <title>Flavobacterium Flabelliformis Sp. Nov. And Flavobacterium Geliluteum Sp. Nov., Two Novel Multidrug Resistant Psychrophilic Species Isolated From Antarctica.</title>
        <authorList>
            <person name="Kralova S."/>
            <person name="Busse H.J."/>
            <person name="Bezdicek M."/>
            <person name="Nykrynova M."/>
            <person name="Kroupova E."/>
            <person name="Krsek D."/>
            <person name="Sedlacek I."/>
        </authorList>
    </citation>
    <scope>NUCLEOTIDE SEQUENCE [LARGE SCALE GENOMIC DNA]</scope>
    <source>
        <strain evidence="11 12">P7388</strain>
    </source>
</reference>
<comment type="catalytic activity">
    <reaction evidence="9">
        <text>DNA(n) + a 2'-deoxyribonucleoside 5'-triphosphate = DNA(n+1) + diphosphate</text>
        <dbReference type="Rhea" id="RHEA:22508"/>
        <dbReference type="Rhea" id="RHEA-COMP:17339"/>
        <dbReference type="Rhea" id="RHEA-COMP:17340"/>
        <dbReference type="ChEBI" id="CHEBI:33019"/>
        <dbReference type="ChEBI" id="CHEBI:61560"/>
        <dbReference type="ChEBI" id="CHEBI:173112"/>
        <dbReference type="EC" id="2.7.7.49"/>
    </reaction>
</comment>
<evidence type="ECO:0000256" key="7">
    <source>
        <dbReference type="ARBA" id="ARBA00023118"/>
    </source>
</evidence>
<dbReference type="InterPro" id="IPR000477">
    <property type="entry name" value="RT_dom"/>
</dbReference>
<dbReference type="Pfam" id="PF00078">
    <property type="entry name" value="RVT_1"/>
    <property type="match status" value="1"/>
</dbReference>
<dbReference type="PROSITE" id="PS50878">
    <property type="entry name" value="RT_POL"/>
    <property type="match status" value="1"/>
</dbReference>
<comment type="similarity">
    <text evidence="8">Belongs to the bacterial reverse transcriptase family.</text>
</comment>
<evidence type="ECO:0000256" key="8">
    <source>
        <dbReference type="ARBA" id="ARBA00034120"/>
    </source>
</evidence>